<gene>
    <name evidence="8" type="ORF">C2800_01690</name>
</gene>
<comment type="subcellular location">
    <subcellularLocation>
        <location evidence="1">Cell membrane</location>
        <topology evidence="1">Multi-pass membrane protein</topology>
    </subcellularLocation>
</comment>
<comment type="similarity">
    <text evidence="2">Belongs to the DoxX family.</text>
</comment>
<dbReference type="RefSeq" id="WP_170347691.1">
    <property type="nucleotide sequence ID" value="NZ_CP090428.1"/>
</dbReference>
<evidence type="ECO:0000256" key="2">
    <source>
        <dbReference type="ARBA" id="ARBA00006679"/>
    </source>
</evidence>
<keyword evidence="3" id="KW-1003">Cell membrane</keyword>
<dbReference type="EMBL" id="PPVL01000001">
    <property type="protein sequence ID" value="NNI78153.1"/>
    <property type="molecule type" value="Genomic_DNA"/>
</dbReference>
<evidence type="ECO:0000313" key="9">
    <source>
        <dbReference type="Proteomes" id="UP000540079"/>
    </source>
</evidence>
<dbReference type="PANTHER" id="PTHR33452">
    <property type="entry name" value="OXIDOREDUCTASE CATD-RELATED"/>
    <property type="match status" value="1"/>
</dbReference>
<evidence type="ECO:0000256" key="5">
    <source>
        <dbReference type="ARBA" id="ARBA00022989"/>
    </source>
</evidence>
<comment type="caution">
    <text evidence="8">The sequence shown here is derived from an EMBL/GenBank/DDBJ whole genome shotgun (WGS) entry which is preliminary data.</text>
</comment>
<name>A0A849CEG8_PASMD</name>
<dbReference type="AlphaFoldDB" id="A0A849CEG8"/>
<reference evidence="8 9" key="1">
    <citation type="journal article" date="2018" name="Front. Microbiol.">
        <title>Genetic and Phylogenetic Characteristics of Pasteurella multocida Isolates From Different Host Species.</title>
        <authorList>
            <person name="Peng Z."/>
            <person name="Liang W."/>
            <person name="Wang F."/>
            <person name="Xu Z."/>
            <person name="Xie Z."/>
            <person name="Lian Z."/>
            <person name="Hua L."/>
            <person name="Zhou R."/>
            <person name="Chen H."/>
            <person name="Wu B."/>
        </authorList>
    </citation>
    <scope>NUCLEOTIDE SEQUENCE [LARGE SCALE GENOMIC DNA]</scope>
    <source>
        <strain evidence="8 9">HNA06</strain>
    </source>
</reference>
<dbReference type="InterPro" id="IPR032808">
    <property type="entry name" value="DoxX"/>
</dbReference>
<dbReference type="Proteomes" id="UP000540079">
    <property type="component" value="Unassembled WGS sequence"/>
</dbReference>
<evidence type="ECO:0000256" key="6">
    <source>
        <dbReference type="ARBA" id="ARBA00023136"/>
    </source>
</evidence>
<organism evidence="8 9">
    <name type="scientific">Pasteurella multocida</name>
    <dbReference type="NCBI Taxonomy" id="747"/>
    <lineage>
        <taxon>Bacteria</taxon>
        <taxon>Pseudomonadati</taxon>
        <taxon>Pseudomonadota</taxon>
        <taxon>Gammaproteobacteria</taxon>
        <taxon>Pasteurellales</taxon>
        <taxon>Pasteurellaceae</taxon>
        <taxon>Pasteurella</taxon>
    </lineage>
</organism>
<sequence length="149" mass="16806">MYKTNSNIQWIGTGIGLLGLRLFLAWEFFESGKEKWKGENWFMEIQESFPFPFNVIPSDLNWTLAMGAELLLPFFLILGFFTRCSALSLTILSAVAWYSVHAGAGYNVCNNGYKMALIYIVTLLPLITQGAGIFSVDHLLQRKSPTLNQ</sequence>
<keyword evidence="4 7" id="KW-0812">Transmembrane</keyword>
<feature type="transmembrane region" description="Helical" evidence="7">
    <location>
        <begin position="7"/>
        <end position="26"/>
    </location>
</feature>
<evidence type="ECO:0000256" key="4">
    <source>
        <dbReference type="ARBA" id="ARBA00022692"/>
    </source>
</evidence>
<dbReference type="InterPro" id="IPR051907">
    <property type="entry name" value="DoxX-like_oxidoreductase"/>
</dbReference>
<protein>
    <recommendedName>
        <fullName evidence="10">DoxX family protein</fullName>
    </recommendedName>
</protein>
<feature type="transmembrane region" description="Helical" evidence="7">
    <location>
        <begin position="60"/>
        <end position="81"/>
    </location>
</feature>
<keyword evidence="6 7" id="KW-0472">Membrane</keyword>
<evidence type="ECO:0000256" key="7">
    <source>
        <dbReference type="SAM" id="Phobius"/>
    </source>
</evidence>
<dbReference type="GO" id="GO:0005886">
    <property type="term" value="C:plasma membrane"/>
    <property type="evidence" value="ECO:0007669"/>
    <property type="project" value="UniProtKB-SubCell"/>
</dbReference>
<evidence type="ECO:0000313" key="8">
    <source>
        <dbReference type="EMBL" id="NNI78153.1"/>
    </source>
</evidence>
<dbReference type="PANTHER" id="PTHR33452:SF7">
    <property type="entry name" value="DOXX FAMILY PROTEIN"/>
    <property type="match status" value="1"/>
</dbReference>
<feature type="transmembrane region" description="Helical" evidence="7">
    <location>
        <begin position="86"/>
        <end position="104"/>
    </location>
</feature>
<proteinExistence type="inferred from homology"/>
<dbReference type="Pfam" id="PF07681">
    <property type="entry name" value="DoxX"/>
    <property type="match status" value="1"/>
</dbReference>
<feature type="transmembrane region" description="Helical" evidence="7">
    <location>
        <begin position="116"/>
        <end position="136"/>
    </location>
</feature>
<evidence type="ECO:0008006" key="10">
    <source>
        <dbReference type="Google" id="ProtNLM"/>
    </source>
</evidence>
<evidence type="ECO:0000256" key="3">
    <source>
        <dbReference type="ARBA" id="ARBA00022475"/>
    </source>
</evidence>
<evidence type="ECO:0000256" key="1">
    <source>
        <dbReference type="ARBA" id="ARBA00004651"/>
    </source>
</evidence>
<accession>A0A849CEG8</accession>
<keyword evidence="5 7" id="KW-1133">Transmembrane helix</keyword>